<accession>A0A6H1ZUV2</accession>
<dbReference type="AlphaFoldDB" id="A0A6H1ZUV2"/>
<evidence type="ECO:0000313" key="1">
    <source>
        <dbReference type="EMBL" id="QJA51354.1"/>
    </source>
</evidence>
<gene>
    <name evidence="1" type="ORF">TM448A02083_0002</name>
</gene>
<dbReference type="EMBL" id="MT144256">
    <property type="protein sequence ID" value="QJA51354.1"/>
    <property type="molecule type" value="Genomic_DNA"/>
</dbReference>
<organism evidence="1">
    <name type="scientific">viral metagenome</name>
    <dbReference type="NCBI Taxonomy" id="1070528"/>
    <lineage>
        <taxon>unclassified sequences</taxon>
        <taxon>metagenomes</taxon>
        <taxon>organismal metagenomes</taxon>
    </lineage>
</organism>
<dbReference type="Gene3D" id="3.30.420.240">
    <property type="match status" value="1"/>
</dbReference>
<proteinExistence type="predicted"/>
<name>A0A6H1ZUV2_9ZZZZ</name>
<sequence length="828" mass="95999">MGKKKINKEKIKLKLRPEDIVKYCHKNDSLPDDFNPYGNYTPDKLRFLGDVVPPNTDYCFLINDLDLDRKQIVISLPEPPTDLTRIDGYNLNHDCQVFRRLAIPDELAEIETEALGELLDIQKGNRQEAITGYKLLNGFWDKFNEKYDELNDAIEFIKRVWWYRLNGYWFYNDGKPTYITGRHFMWLNFFWMPDVRGNGGYPEFRDRHRREYLFRDYLRGATETFVNRDDRGWAVPKEDGRYEMRDMGMRLFYGDIHPKSRRNGSTIMSLSDMIEESERDFGIYSTIISKDGEATEEHYNTHLLPAWAARPLFLKPIWYGGNSPKQIKYFPPRNAFMIEALKSVIDYTVSGGELKKVGSKFNGFISFDEEGDSAANIDVLARWDANKNAMALGDGSIILGYCSHISTVEEINSSGKAYLDMLGLSDFYQRGDNGQTTSGLGAMMFPAYDGQEGFIGPFGESVMDAPTERQMKLRPKAQFTILGQGARQYQQEKRDDFIKKGTPAAMQSYRAYIKKYPWRSNELSIGTSGDLGFDYELLDRRLTELRKMKSFDRLPIKIGNFYRVNNQPEGEVYFKEEEEGKFELSMDIPKGQTNLKRVNDGWDVSKGMFVPMYEPVYKTRFTVGADPFDYSNQRGNVSMGYQSDGGIAVLWEYDPTIDGGRDDPSAWESRRFVCSYRYRTASLDEYNEDVLMCCEYFGGMLYLERNKTRTWEHFIARSRGGYLKFDQNLMTGQIADKPGFYSLTANKDELFSEIKDYINFRGHKEVHVSFLEECRNIRSKDEMTRYDRLTAHGAALLGSRSVYGRAEELMGSQTVDFSGYNLFRKHKY</sequence>
<protein>
    <submittedName>
        <fullName evidence="1">Uncharacterized protein</fullName>
    </submittedName>
</protein>
<reference evidence="1" key="1">
    <citation type="submission" date="2020-03" db="EMBL/GenBank/DDBJ databases">
        <title>The deep terrestrial virosphere.</title>
        <authorList>
            <person name="Holmfeldt K."/>
            <person name="Nilsson E."/>
            <person name="Simone D."/>
            <person name="Lopez-Fernandez M."/>
            <person name="Wu X."/>
            <person name="de Brujin I."/>
            <person name="Lundin D."/>
            <person name="Andersson A."/>
            <person name="Bertilsson S."/>
            <person name="Dopson M."/>
        </authorList>
    </citation>
    <scope>NUCLEOTIDE SEQUENCE</scope>
    <source>
        <strain evidence="1">TM448A02083</strain>
    </source>
</reference>